<sequence length="66" mass="6696">MATSGTRDTARPMKPEFPLTALIVCLAPGTGVIRTPTTALGGTARRGLLAALGCSRPSALRPAPHA</sequence>
<gene>
    <name evidence="1" type="ORF">GCM10017056_31200</name>
</gene>
<accession>A0A8J3MAI3</accession>
<dbReference type="AlphaFoldDB" id="A0A8J3MAI3"/>
<dbReference type="Proteomes" id="UP000626220">
    <property type="component" value="Unassembled WGS sequence"/>
</dbReference>
<dbReference type="EMBL" id="BNCJ01000009">
    <property type="protein sequence ID" value="GHF57491.1"/>
    <property type="molecule type" value="Genomic_DNA"/>
</dbReference>
<evidence type="ECO:0000313" key="1">
    <source>
        <dbReference type="EMBL" id="GHF57491.1"/>
    </source>
</evidence>
<protein>
    <submittedName>
        <fullName evidence="1">Uncharacterized protein</fullName>
    </submittedName>
</protein>
<reference evidence="1" key="2">
    <citation type="submission" date="2020-09" db="EMBL/GenBank/DDBJ databases">
        <authorList>
            <person name="Sun Q."/>
            <person name="Kim S."/>
        </authorList>
    </citation>
    <scope>NUCLEOTIDE SEQUENCE</scope>
    <source>
        <strain evidence="1">KCTC 42650</strain>
    </source>
</reference>
<reference evidence="1" key="1">
    <citation type="journal article" date="2014" name="Int. J. Syst. Evol. Microbiol.">
        <title>Complete genome sequence of Corynebacterium casei LMG S-19264T (=DSM 44701T), isolated from a smear-ripened cheese.</title>
        <authorList>
            <consortium name="US DOE Joint Genome Institute (JGI-PGF)"/>
            <person name="Walter F."/>
            <person name="Albersmeier A."/>
            <person name="Kalinowski J."/>
            <person name="Ruckert C."/>
        </authorList>
    </citation>
    <scope>NUCLEOTIDE SEQUENCE</scope>
    <source>
        <strain evidence="1">KCTC 42650</strain>
    </source>
</reference>
<comment type="caution">
    <text evidence="1">The sequence shown here is derived from an EMBL/GenBank/DDBJ whole genome shotgun (WGS) entry which is preliminary data.</text>
</comment>
<keyword evidence="2" id="KW-1185">Reference proteome</keyword>
<organism evidence="1 2">
    <name type="scientific">Seohaeicola zhoushanensis</name>
    <dbReference type="NCBI Taxonomy" id="1569283"/>
    <lineage>
        <taxon>Bacteria</taxon>
        <taxon>Pseudomonadati</taxon>
        <taxon>Pseudomonadota</taxon>
        <taxon>Alphaproteobacteria</taxon>
        <taxon>Rhodobacterales</taxon>
        <taxon>Roseobacteraceae</taxon>
        <taxon>Seohaeicola</taxon>
    </lineage>
</organism>
<proteinExistence type="predicted"/>
<name>A0A8J3MAI3_9RHOB</name>
<evidence type="ECO:0000313" key="2">
    <source>
        <dbReference type="Proteomes" id="UP000626220"/>
    </source>
</evidence>